<keyword evidence="11 15" id="KW-0067">ATP-binding</keyword>
<dbReference type="Pfam" id="PF01687">
    <property type="entry name" value="Flavokinase"/>
    <property type="match status" value="1"/>
</dbReference>
<dbReference type="EC" id="2.7.1.26" evidence="15"/>
<dbReference type="GO" id="GO:0003919">
    <property type="term" value="F:FMN adenylyltransferase activity"/>
    <property type="evidence" value="ECO:0007669"/>
    <property type="project" value="UniProtKB-UniRule"/>
</dbReference>
<dbReference type="CDD" id="cd02064">
    <property type="entry name" value="FAD_synthetase_N"/>
    <property type="match status" value="1"/>
</dbReference>
<dbReference type="InterPro" id="IPR023468">
    <property type="entry name" value="Riboflavin_kinase"/>
</dbReference>
<evidence type="ECO:0000256" key="1">
    <source>
        <dbReference type="ARBA" id="ARBA00002121"/>
    </source>
</evidence>
<evidence type="ECO:0000313" key="17">
    <source>
        <dbReference type="EMBL" id="MUV04884.1"/>
    </source>
</evidence>
<dbReference type="Gene3D" id="2.40.30.30">
    <property type="entry name" value="Riboflavin kinase-like"/>
    <property type="match status" value="1"/>
</dbReference>
<comment type="pathway">
    <text evidence="3 15">Cofactor biosynthesis; FMN biosynthesis; FMN from riboflavin (ATP route): step 1/1.</text>
</comment>
<sequence length="311" mass="35304">MKIFNSIQEFTTNAPTIVTLGTFDGVHKGHKSILEKITSSSKNTGCESVLLTFFPHPRMVLQQNTDIKLLNTIKEKAMLLEEHGINNLIIHPFDHAFSRLTAEEFVKNILVDKFMVRKIIIGYDHRFGRNRTADINDLIQYGEEYNFEVEQISALEINEVSVSSTKIRNALNAGYLETANRYLGYPYFLTGNVVKGKQLGRTIGFPTANINITESYKLIPDKGVYVVSSEIAGKTIYGMMNIGNNPTVGGVAESIEVHFFDFNSDLYNKEIRVNIHYKIRNEIKFPSVNHLKEQLKEDQKTSLEYIATKLS</sequence>
<reference evidence="17 18" key="1">
    <citation type="submission" date="2019-12" db="EMBL/GenBank/DDBJ databases">
        <authorList>
            <person name="Sun J.-Q."/>
        </authorList>
    </citation>
    <scope>NUCLEOTIDE SEQUENCE [LARGE SCALE GENOMIC DNA]</scope>
    <source>
        <strain evidence="17 18">JCM 17928</strain>
    </source>
</reference>
<evidence type="ECO:0000259" key="16">
    <source>
        <dbReference type="SMART" id="SM00904"/>
    </source>
</evidence>
<evidence type="ECO:0000256" key="10">
    <source>
        <dbReference type="ARBA" id="ARBA00022827"/>
    </source>
</evidence>
<dbReference type="Gene3D" id="3.40.50.620">
    <property type="entry name" value="HUPs"/>
    <property type="match status" value="1"/>
</dbReference>
<proteinExistence type="inferred from homology"/>
<dbReference type="EC" id="2.7.7.2" evidence="15"/>
<dbReference type="Pfam" id="PF06574">
    <property type="entry name" value="FAD_syn"/>
    <property type="match status" value="1"/>
</dbReference>
<dbReference type="GO" id="GO:0008531">
    <property type="term" value="F:riboflavin kinase activity"/>
    <property type="evidence" value="ECO:0007669"/>
    <property type="project" value="UniProtKB-UniRule"/>
</dbReference>
<dbReference type="OrthoDB" id="9803667at2"/>
<keyword evidence="8 15" id="KW-0547">Nucleotide-binding</keyword>
<dbReference type="InterPro" id="IPR014729">
    <property type="entry name" value="Rossmann-like_a/b/a_fold"/>
</dbReference>
<evidence type="ECO:0000256" key="14">
    <source>
        <dbReference type="ARBA" id="ARBA00049494"/>
    </source>
</evidence>
<keyword evidence="4 15" id="KW-0285">Flavoprotein</keyword>
<dbReference type="UniPathway" id="UPA00276">
    <property type="reaction ID" value="UER00406"/>
</dbReference>
<dbReference type="InterPro" id="IPR023465">
    <property type="entry name" value="Riboflavin_kinase_dom_sf"/>
</dbReference>
<keyword evidence="12" id="KW-0511">Multifunctional enzyme</keyword>
<evidence type="ECO:0000256" key="3">
    <source>
        <dbReference type="ARBA" id="ARBA00005201"/>
    </source>
</evidence>
<keyword evidence="5 15" id="KW-0288">FMN</keyword>
<dbReference type="FunFam" id="3.40.50.620:FF:000021">
    <property type="entry name" value="Riboflavin biosynthesis protein"/>
    <property type="match status" value="1"/>
</dbReference>
<evidence type="ECO:0000256" key="12">
    <source>
        <dbReference type="ARBA" id="ARBA00023268"/>
    </source>
</evidence>
<comment type="pathway">
    <text evidence="2 15">Cofactor biosynthesis; FAD biosynthesis; FAD from FMN: step 1/1.</text>
</comment>
<name>A0A6N8HGL0_9FLAO</name>
<dbReference type="InterPro" id="IPR015864">
    <property type="entry name" value="FAD_synthase"/>
</dbReference>
<keyword evidence="9 15" id="KW-0418">Kinase</keyword>
<dbReference type="GO" id="GO:0009231">
    <property type="term" value="P:riboflavin biosynthetic process"/>
    <property type="evidence" value="ECO:0007669"/>
    <property type="project" value="InterPro"/>
</dbReference>
<organism evidence="17 18">
    <name type="scientific">Flavobacterium rakeshii</name>
    <dbReference type="NCBI Taxonomy" id="1038845"/>
    <lineage>
        <taxon>Bacteria</taxon>
        <taxon>Pseudomonadati</taxon>
        <taxon>Bacteroidota</taxon>
        <taxon>Flavobacteriia</taxon>
        <taxon>Flavobacteriales</taxon>
        <taxon>Flavobacteriaceae</taxon>
        <taxon>Flavobacterium</taxon>
    </lineage>
</organism>
<comment type="catalytic activity">
    <reaction evidence="13 15">
        <text>riboflavin + ATP = FMN + ADP + H(+)</text>
        <dbReference type="Rhea" id="RHEA:14357"/>
        <dbReference type="ChEBI" id="CHEBI:15378"/>
        <dbReference type="ChEBI" id="CHEBI:30616"/>
        <dbReference type="ChEBI" id="CHEBI:57986"/>
        <dbReference type="ChEBI" id="CHEBI:58210"/>
        <dbReference type="ChEBI" id="CHEBI:456216"/>
        <dbReference type="EC" id="2.7.1.26"/>
    </reaction>
</comment>
<comment type="catalytic activity">
    <reaction evidence="14 15">
        <text>FMN + ATP + H(+) = FAD + diphosphate</text>
        <dbReference type="Rhea" id="RHEA:17237"/>
        <dbReference type="ChEBI" id="CHEBI:15378"/>
        <dbReference type="ChEBI" id="CHEBI:30616"/>
        <dbReference type="ChEBI" id="CHEBI:33019"/>
        <dbReference type="ChEBI" id="CHEBI:57692"/>
        <dbReference type="ChEBI" id="CHEBI:58210"/>
        <dbReference type="EC" id="2.7.7.2"/>
    </reaction>
</comment>
<dbReference type="SUPFAM" id="SSF52374">
    <property type="entry name" value="Nucleotidylyl transferase"/>
    <property type="match status" value="1"/>
</dbReference>
<evidence type="ECO:0000256" key="4">
    <source>
        <dbReference type="ARBA" id="ARBA00022630"/>
    </source>
</evidence>
<keyword evidence="10 15" id="KW-0274">FAD</keyword>
<keyword evidence="6 15" id="KW-0808">Transferase</keyword>
<keyword evidence="18" id="KW-1185">Reference proteome</keyword>
<dbReference type="NCBIfam" id="TIGR00083">
    <property type="entry name" value="ribF"/>
    <property type="match status" value="1"/>
</dbReference>
<dbReference type="RefSeq" id="WP_157484188.1">
    <property type="nucleotide sequence ID" value="NZ_WOWP01000054.1"/>
</dbReference>
<dbReference type="PIRSF" id="PIRSF004491">
    <property type="entry name" value="FAD_Synth"/>
    <property type="match status" value="1"/>
</dbReference>
<dbReference type="AlphaFoldDB" id="A0A6N8HGL0"/>
<evidence type="ECO:0000256" key="13">
    <source>
        <dbReference type="ARBA" id="ARBA00047880"/>
    </source>
</evidence>
<comment type="caution">
    <text evidence="17">The sequence shown here is derived from an EMBL/GenBank/DDBJ whole genome shotgun (WGS) entry which is preliminary data.</text>
</comment>
<dbReference type="GO" id="GO:0005524">
    <property type="term" value="F:ATP binding"/>
    <property type="evidence" value="ECO:0007669"/>
    <property type="project" value="UniProtKB-UniRule"/>
</dbReference>
<accession>A0A6N8HGL0</accession>
<dbReference type="GO" id="GO:0009398">
    <property type="term" value="P:FMN biosynthetic process"/>
    <property type="evidence" value="ECO:0007669"/>
    <property type="project" value="UniProtKB-UniRule"/>
</dbReference>
<evidence type="ECO:0000256" key="6">
    <source>
        <dbReference type="ARBA" id="ARBA00022679"/>
    </source>
</evidence>
<dbReference type="PANTHER" id="PTHR22749">
    <property type="entry name" value="RIBOFLAVIN KINASE/FMN ADENYLYLTRANSFERASE"/>
    <property type="match status" value="1"/>
</dbReference>
<protein>
    <recommendedName>
        <fullName evidence="15">Riboflavin biosynthesis protein</fullName>
    </recommendedName>
    <domain>
        <recommendedName>
            <fullName evidence="15">Riboflavin kinase</fullName>
            <ecNumber evidence="15">2.7.1.26</ecNumber>
        </recommendedName>
        <alternativeName>
            <fullName evidence="15">Flavokinase</fullName>
        </alternativeName>
    </domain>
    <domain>
        <recommendedName>
            <fullName evidence="15">FMN adenylyltransferase</fullName>
            <ecNumber evidence="15">2.7.7.2</ecNumber>
        </recommendedName>
        <alternativeName>
            <fullName evidence="15">FAD pyrophosphorylase</fullName>
        </alternativeName>
        <alternativeName>
            <fullName evidence="15">FAD synthase</fullName>
        </alternativeName>
    </domain>
</protein>
<dbReference type="Proteomes" id="UP000433945">
    <property type="component" value="Unassembled WGS sequence"/>
</dbReference>
<evidence type="ECO:0000313" key="18">
    <source>
        <dbReference type="Proteomes" id="UP000433945"/>
    </source>
</evidence>
<keyword evidence="7 15" id="KW-0548">Nucleotidyltransferase</keyword>
<dbReference type="InterPro" id="IPR015865">
    <property type="entry name" value="Riboflavin_kinase_bac/euk"/>
</dbReference>
<feature type="domain" description="Riboflavin kinase" evidence="16">
    <location>
        <begin position="182"/>
        <end position="307"/>
    </location>
</feature>
<dbReference type="SUPFAM" id="SSF82114">
    <property type="entry name" value="Riboflavin kinase-like"/>
    <property type="match status" value="1"/>
</dbReference>
<gene>
    <name evidence="17" type="ORF">GN157_14300</name>
</gene>
<comment type="similarity">
    <text evidence="15">Belongs to the ribF family.</text>
</comment>
<dbReference type="PANTHER" id="PTHR22749:SF6">
    <property type="entry name" value="RIBOFLAVIN KINASE"/>
    <property type="match status" value="1"/>
</dbReference>
<dbReference type="SMART" id="SM00904">
    <property type="entry name" value="Flavokinase"/>
    <property type="match status" value="1"/>
</dbReference>
<comment type="function">
    <text evidence="1">Catalyzes the phosphorylation of riboflavin to FMN followed by the adenylation of FMN to FAD.</text>
</comment>
<dbReference type="FunFam" id="2.40.30.30:FF:000003">
    <property type="entry name" value="Riboflavin biosynthesis protein"/>
    <property type="match status" value="1"/>
</dbReference>
<dbReference type="InterPro" id="IPR002606">
    <property type="entry name" value="Riboflavin_kinase_bac"/>
</dbReference>
<evidence type="ECO:0000256" key="2">
    <source>
        <dbReference type="ARBA" id="ARBA00004726"/>
    </source>
</evidence>
<dbReference type="EMBL" id="WOWP01000054">
    <property type="protein sequence ID" value="MUV04884.1"/>
    <property type="molecule type" value="Genomic_DNA"/>
</dbReference>
<evidence type="ECO:0000256" key="5">
    <source>
        <dbReference type="ARBA" id="ARBA00022643"/>
    </source>
</evidence>
<dbReference type="NCBIfam" id="NF004160">
    <property type="entry name" value="PRK05627.1-3"/>
    <property type="match status" value="1"/>
</dbReference>
<dbReference type="NCBIfam" id="NF004162">
    <property type="entry name" value="PRK05627.1-5"/>
    <property type="match status" value="1"/>
</dbReference>
<evidence type="ECO:0000256" key="11">
    <source>
        <dbReference type="ARBA" id="ARBA00022840"/>
    </source>
</evidence>
<dbReference type="GO" id="GO:0006747">
    <property type="term" value="P:FAD biosynthetic process"/>
    <property type="evidence" value="ECO:0007669"/>
    <property type="project" value="UniProtKB-UniRule"/>
</dbReference>
<evidence type="ECO:0000256" key="7">
    <source>
        <dbReference type="ARBA" id="ARBA00022695"/>
    </source>
</evidence>
<dbReference type="UniPathway" id="UPA00277">
    <property type="reaction ID" value="UER00407"/>
</dbReference>
<evidence type="ECO:0000256" key="9">
    <source>
        <dbReference type="ARBA" id="ARBA00022777"/>
    </source>
</evidence>
<evidence type="ECO:0000256" key="8">
    <source>
        <dbReference type="ARBA" id="ARBA00022741"/>
    </source>
</evidence>
<evidence type="ECO:0000256" key="15">
    <source>
        <dbReference type="PIRNR" id="PIRNR004491"/>
    </source>
</evidence>